<dbReference type="NCBIfam" id="TIGR00188">
    <property type="entry name" value="rnpA"/>
    <property type="match status" value="1"/>
</dbReference>
<accession>B0T873</accession>
<dbReference type="KEGG" id="cak:Caul_0641"/>
<evidence type="ECO:0000256" key="1">
    <source>
        <dbReference type="ARBA" id="ARBA00022694"/>
    </source>
</evidence>
<comment type="subunit">
    <text evidence="6">Consists of a catalytic RNA component (M1 or rnpB) and a protein subunit.</text>
</comment>
<dbReference type="SUPFAM" id="SSF54211">
    <property type="entry name" value="Ribosomal protein S5 domain 2-like"/>
    <property type="match status" value="1"/>
</dbReference>
<dbReference type="InterPro" id="IPR020568">
    <property type="entry name" value="Ribosomal_Su5_D2-typ_SF"/>
</dbReference>
<dbReference type="AlphaFoldDB" id="B0T873"/>
<keyword evidence="1 6" id="KW-0819">tRNA processing</keyword>
<keyword evidence="2 6" id="KW-0540">Nuclease</keyword>
<evidence type="ECO:0000256" key="5">
    <source>
        <dbReference type="ARBA" id="ARBA00022884"/>
    </source>
</evidence>
<dbReference type="OrthoDB" id="9810867at2"/>
<dbReference type="GO" id="GO:0030677">
    <property type="term" value="C:ribonuclease P complex"/>
    <property type="evidence" value="ECO:0007669"/>
    <property type="project" value="TreeGrafter"/>
</dbReference>
<dbReference type="EMBL" id="CP000927">
    <property type="protein sequence ID" value="ABZ69774.1"/>
    <property type="molecule type" value="Genomic_DNA"/>
</dbReference>
<name>B0T873_CAUSK</name>
<evidence type="ECO:0000256" key="7">
    <source>
        <dbReference type="NCBIfam" id="TIGR00188"/>
    </source>
</evidence>
<dbReference type="InterPro" id="IPR000100">
    <property type="entry name" value="RNase_P"/>
</dbReference>
<feature type="compositionally biased region" description="Low complexity" evidence="8">
    <location>
        <begin position="129"/>
        <end position="148"/>
    </location>
</feature>
<evidence type="ECO:0000256" key="3">
    <source>
        <dbReference type="ARBA" id="ARBA00022759"/>
    </source>
</evidence>
<protein>
    <recommendedName>
        <fullName evidence="6 7">Ribonuclease P protein component</fullName>
        <shortName evidence="6">RNase P protein</shortName>
        <shortName evidence="6">RNaseP protein</shortName>
        <ecNumber evidence="6 7">3.1.26.5</ecNumber>
    </recommendedName>
    <alternativeName>
        <fullName evidence="6">Protein C5</fullName>
    </alternativeName>
</protein>
<gene>
    <name evidence="6" type="primary">rnpA</name>
    <name evidence="9" type="ordered locus">Caul_0641</name>
</gene>
<dbReference type="HOGENOM" id="CLU_117179_6_0_5"/>
<dbReference type="GO" id="GO:0042781">
    <property type="term" value="F:3'-tRNA processing endoribonuclease activity"/>
    <property type="evidence" value="ECO:0007669"/>
    <property type="project" value="TreeGrafter"/>
</dbReference>
<evidence type="ECO:0000256" key="6">
    <source>
        <dbReference type="HAMAP-Rule" id="MF_00227"/>
    </source>
</evidence>
<dbReference type="eggNOG" id="COG0594">
    <property type="taxonomic scope" value="Bacteria"/>
</dbReference>
<evidence type="ECO:0000256" key="2">
    <source>
        <dbReference type="ARBA" id="ARBA00022722"/>
    </source>
</evidence>
<keyword evidence="4 6" id="KW-0378">Hydrolase</keyword>
<dbReference type="GO" id="GO:0001682">
    <property type="term" value="P:tRNA 5'-leader removal"/>
    <property type="evidence" value="ECO:0007669"/>
    <property type="project" value="UniProtKB-UniRule"/>
</dbReference>
<comment type="catalytic activity">
    <reaction evidence="6">
        <text>Endonucleolytic cleavage of RNA, removing 5'-extranucleotides from tRNA precursor.</text>
        <dbReference type="EC" id="3.1.26.5"/>
    </reaction>
</comment>
<comment type="function">
    <text evidence="6">RNaseP catalyzes the removal of the 5'-leader sequence from pre-tRNA to produce the mature 5'-terminus. It can also cleave other RNA substrates such as 4.5S RNA. The protein component plays an auxiliary but essential role in vivo by binding to the 5'-leader sequence and broadening the substrate specificity of the ribozyme.</text>
</comment>
<dbReference type="GO" id="GO:0000049">
    <property type="term" value="F:tRNA binding"/>
    <property type="evidence" value="ECO:0007669"/>
    <property type="project" value="UniProtKB-UniRule"/>
</dbReference>
<reference evidence="9" key="1">
    <citation type="submission" date="2008-01" db="EMBL/GenBank/DDBJ databases">
        <title>Complete sequence of chromosome of Caulobacter sp. K31.</title>
        <authorList>
            <consortium name="US DOE Joint Genome Institute"/>
            <person name="Copeland A."/>
            <person name="Lucas S."/>
            <person name="Lapidus A."/>
            <person name="Barry K."/>
            <person name="Glavina del Rio T."/>
            <person name="Dalin E."/>
            <person name="Tice H."/>
            <person name="Pitluck S."/>
            <person name="Bruce D."/>
            <person name="Goodwin L."/>
            <person name="Thompson L.S."/>
            <person name="Brettin T."/>
            <person name="Detter J.C."/>
            <person name="Han C."/>
            <person name="Schmutz J."/>
            <person name="Larimer F."/>
            <person name="Land M."/>
            <person name="Hauser L."/>
            <person name="Kyrpides N."/>
            <person name="Kim E."/>
            <person name="Stephens C."/>
            <person name="Richardson P."/>
        </authorList>
    </citation>
    <scope>NUCLEOTIDE SEQUENCE [LARGE SCALE GENOMIC DNA]</scope>
    <source>
        <strain evidence="9">K31</strain>
    </source>
</reference>
<dbReference type="HAMAP" id="MF_00227">
    <property type="entry name" value="RNase_P"/>
    <property type="match status" value="1"/>
</dbReference>
<dbReference type="STRING" id="366602.Caul_0641"/>
<keyword evidence="3 6" id="KW-0255">Endonuclease</keyword>
<dbReference type="GO" id="GO:0004526">
    <property type="term" value="F:ribonuclease P activity"/>
    <property type="evidence" value="ECO:0007669"/>
    <property type="project" value="UniProtKB-UniRule"/>
</dbReference>
<dbReference type="EC" id="3.1.26.5" evidence="6 7"/>
<evidence type="ECO:0000256" key="4">
    <source>
        <dbReference type="ARBA" id="ARBA00022801"/>
    </source>
</evidence>
<dbReference type="Pfam" id="PF00825">
    <property type="entry name" value="Ribonuclease_P"/>
    <property type="match status" value="1"/>
</dbReference>
<sequence>MTQAQVTPPAPSGVKIERLKKRPDFLKAAKAPALARGAVFMQMRPRHDDDPLIRVGFTATKKIGGSVQRNRAKRRLREAARLLLPLHGRPSCDYVFIARGGTGQRAWGRLLDDVKIALISLAAEHDRAGSGSSPAPHAPAASDSSVSG</sequence>
<evidence type="ECO:0000313" key="9">
    <source>
        <dbReference type="EMBL" id="ABZ69774.1"/>
    </source>
</evidence>
<organism evidence="9">
    <name type="scientific">Caulobacter sp. (strain K31)</name>
    <dbReference type="NCBI Taxonomy" id="366602"/>
    <lineage>
        <taxon>Bacteria</taxon>
        <taxon>Pseudomonadati</taxon>
        <taxon>Pseudomonadota</taxon>
        <taxon>Alphaproteobacteria</taxon>
        <taxon>Caulobacterales</taxon>
        <taxon>Caulobacteraceae</taxon>
        <taxon>Caulobacter</taxon>
    </lineage>
</organism>
<proteinExistence type="inferred from homology"/>
<feature type="region of interest" description="Disordered" evidence="8">
    <location>
        <begin position="127"/>
        <end position="148"/>
    </location>
</feature>
<keyword evidence="5 6" id="KW-0694">RNA-binding</keyword>
<dbReference type="InterPro" id="IPR014721">
    <property type="entry name" value="Ribsml_uS5_D2-typ_fold_subgr"/>
</dbReference>
<comment type="similarity">
    <text evidence="6">Belongs to the RnpA family.</text>
</comment>
<evidence type="ECO:0000256" key="8">
    <source>
        <dbReference type="SAM" id="MobiDB-lite"/>
    </source>
</evidence>
<dbReference type="PANTHER" id="PTHR33992:SF1">
    <property type="entry name" value="RIBONUCLEASE P PROTEIN COMPONENT"/>
    <property type="match status" value="1"/>
</dbReference>
<dbReference type="PANTHER" id="PTHR33992">
    <property type="entry name" value="RIBONUCLEASE P PROTEIN COMPONENT"/>
    <property type="match status" value="1"/>
</dbReference>
<dbReference type="Gene3D" id="3.30.230.10">
    <property type="match status" value="1"/>
</dbReference>